<evidence type="ECO:0000313" key="2">
    <source>
        <dbReference type="Proteomes" id="UP000827976"/>
    </source>
</evidence>
<evidence type="ECO:0000313" key="1">
    <source>
        <dbReference type="EMBL" id="KAH7667508.1"/>
    </source>
</evidence>
<keyword evidence="2" id="KW-1185">Reference proteome</keyword>
<protein>
    <submittedName>
        <fullName evidence="1">HCP-like protein</fullName>
    </submittedName>
</protein>
<proteinExistence type="predicted"/>
<comment type="caution">
    <text evidence="1">The sequence shown here is derived from an EMBL/GenBank/DDBJ whole genome shotgun (WGS) entry which is preliminary data.</text>
</comment>
<accession>A0ACB7V2S5</accession>
<dbReference type="Proteomes" id="UP000827976">
    <property type="component" value="Chromosome 12"/>
</dbReference>
<gene>
    <name evidence="1" type="ORF">IHE45_12G063200</name>
</gene>
<sequence>MGKRPPPAKSLGNYARLASERVTAARLSKPRSRPLDSASESAPSRSDGRGAAMEGQDRLPLSVVVAECVKRWFQDTLKEARNGDAAMQVLVGQMYQSGYGVPRNEQKAKTWMTKASKYRSSVWRVSHKRPGYNASDSDSVEEADDPKT</sequence>
<name>A0ACB7V2S5_DIOAL</name>
<dbReference type="EMBL" id="CM037022">
    <property type="protein sequence ID" value="KAH7667508.1"/>
    <property type="molecule type" value="Genomic_DNA"/>
</dbReference>
<organism evidence="1 2">
    <name type="scientific">Dioscorea alata</name>
    <name type="common">Purple yam</name>
    <dbReference type="NCBI Taxonomy" id="55571"/>
    <lineage>
        <taxon>Eukaryota</taxon>
        <taxon>Viridiplantae</taxon>
        <taxon>Streptophyta</taxon>
        <taxon>Embryophyta</taxon>
        <taxon>Tracheophyta</taxon>
        <taxon>Spermatophyta</taxon>
        <taxon>Magnoliopsida</taxon>
        <taxon>Liliopsida</taxon>
        <taxon>Dioscoreales</taxon>
        <taxon>Dioscoreaceae</taxon>
        <taxon>Dioscorea</taxon>
    </lineage>
</organism>
<reference evidence="2" key="1">
    <citation type="journal article" date="2022" name="Nat. Commun.">
        <title>Chromosome evolution and the genetic basis of agronomically important traits in greater yam.</title>
        <authorList>
            <person name="Bredeson J.V."/>
            <person name="Lyons J.B."/>
            <person name="Oniyinde I.O."/>
            <person name="Okereke N.R."/>
            <person name="Kolade O."/>
            <person name="Nnabue I."/>
            <person name="Nwadili C.O."/>
            <person name="Hribova E."/>
            <person name="Parker M."/>
            <person name="Nwogha J."/>
            <person name="Shu S."/>
            <person name="Carlson J."/>
            <person name="Kariba R."/>
            <person name="Muthemba S."/>
            <person name="Knop K."/>
            <person name="Barton G.J."/>
            <person name="Sherwood A.V."/>
            <person name="Lopez-Montes A."/>
            <person name="Asiedu R."/>
            <person name="Jamnadass R."/>
            <person name="Muchugi A."/>
            <person name="Goodstein D."/>
            <person name="Egesi C.N."/>
            <person name="Featherston J."/>
            <person name="Asfaw A."/>
            <person name="Simpson G.G."/>
            <person name="Dolezel J."/>
            <person name="Hendre P.S."/>
            <person name="Van Deynze A."/>
            <person name="Kumar P.L."/>
            <person name="Obidiegwu J.E."/>
            <person name="Bhattacharjee R."/>
            <person name="Rokhsar D.S."/>
        </authorList>
    </citation>
    <scope>NUCLEOTIDE SEQUENCE [LARGE SCALE GENOMIC DNA]</scope>
    <source>
        <strain evidence="2">cv. TDa95/00328</strain>
    </source>
</reference>